<organism evidence="3 4">
    <name type="scientific">Nonomuraea terrae</name>
    <dbReference type="NCBI Taxonomy" id="2530383"/>
    <lineage>
        <taxon>Bacteria</taxon>
        <taxon>Bacillati</taxon>
        <taxon>Actinomycetota</taxon>
        <taxon>Actinomycetes</taxon>
        <taxon>Streptosporangiales</taxon>
        <taxon>Streptosporangiaceae</taxon>
        <taxon>Nonomuraea</taxon>
    </lineage>
</organism>
<dbReference type="InterPro" id="IPR010852">
    <property type="entry name" value="ABATE"/>
</dbReference>
<evidence type="ECO:0000259" key="2">
    <source>
        <dbReference type="Pfam" id="PF11706"/>
    </source>
</evidence>
<comment type="caution">
    <text evidence="3">The sequence shown here is derived from an EMBL/GenBank/DDBJ whole genome shotgun (WGS) entry which is preliminary data.</text>
</comment>
<feature type="domain" description="Zinc finger CGNR" evidence="2">
    <location>
        <begin position="166"/>
        <end position="204"/>
    </location>
</feature>
<protein>
    <recommendedName>
        <fullName evidence="2">Zinc finger CGNR domain-containing protein</fullName>
    </recommendedName>
</protein>
<dbReference type="SUPFAM" id="SSF160904">
    <property type="entry name" value="Jann2411-like"/>
    <property type="match status" value="1"/>
</dbReference>
<sequence length="231" mass="24936">MAHAPATTSAILLGEPLPVELSNTTGMARGDVYDALADDDAVAAWLRAVGGRLRSETGGTLDPAKLDEADLHGIAGRLRDLRDALRRLAADATGDSRPLGLATVPTRQAAIDTLNALAPAWPELVWPEDGEPAKAFHAPGPRAELAVSLIAHQGVELFAGPRRDLLRACQAPNCLLYFLKTHPRREWCGSVCGNRARVARHYRQHHAADRTTQSRRHPDDPAPAGERAEQR</sequence>
<dbReference type="Pfam" id="PF11706">
    <property type="entry name" value="zf-CGNR"/>
    <property type="match status" value="1"/>
</dbReference>
<dbReference type="Proteomes" id="UP000295302">
    <property type="component" value="Unassembled WGS sequence"/>
</dbReference>
<dbReference type="RefSeq" id="WP_132611125.1">
    <property type="nucleotide sequence ID" value="NZ_SMKQ01000020.1"/>
</dbReference>
<dbReference type="Pfam" id="PF07336">
    <property type="entry name" value="ABATE"/>
    <property type="match status" value="1"/>
</dbReference>
<feature type="compositionally biased region" description="Basic and acidic residues" evidence="1">
    <location>
        <begin position="216"/>
        <end position="231"/>
    </location>
</feature>
<dbReference type="Gene3D" id="1.10.3300.10">
    <property type="entry name" value="Jann2411-like domain"/>
    <property type="match status" value="1"/>
</dbReference>
<dbReference type="OrthoDB" id="3211108at2"/>
<dbReference type="AlphaFoldDB" id="A0A4R4Z0Z1"/>
<dbReference type="InterPro" id="IPR021005">
    <property type="entry name" value="Znf_CGNR"/>
</dbReference>
<gene>
    <name evidence="3" type="ORF">E1286_10410</name>
</gene>
<dbReference type="PANTHER" id="PTHR35525:SF3">
    <property type="entry name" value="BLL6575 PROTEIN"/>
    <property type="match status" value="1"/>
</dbReference>
<accession>A0A4R4Z0Z1</accession>
<evidence type="ECO:0000256" key="1">
    <source>
        <dbReference type="SAM" id="MobiDB-lite"/>
    </source>
</evidence>
<evidence type="ECO:0000313" key="4">
    <source>
        <dbReference type="Proteomes" id="UP000295302"/>
    </source>
</evidence>
<name>A0A4R4Z0Z1_9ACTN</name>
<keyword evidence="4" id="KW-1185">Reference proteome</keyword>
<dbReference type="InterPro" id="IPR023286">
    <property type="entry name" value="ABATE_dom_sf"/>
</dbReference>
<dbReference type="PANTHER" id="PTHR35525">
    <property type="entry name" value="BLL6575 PROTEIN"/>
    <property type="match status" value="1"/>
</dbReference>
<feature type="region of interest" description="Disordered" evidence="1">
    <location>
        <begin position="203"/>
        <end position="231"/>
    </location>
</feature>
<reference evidence="3 4" key="1">
    <citation type="submission" date="2019-03" db="EMBL/GenBank/DDBJ databases">
        <title>Draft genome sequences of novel Actinobacteria.</title>
        <authorList>
            <person name="Sahin N."/>
            <person name="Ay H."/>
            <person name="Saygin H."/>
        </authorList>
    </citation>
    <scope>NUCLEOTIDE SEQUENCE [LARGE SCALE GENOMIC DNA]</scope>
    <source>
        <strain evidence="3 4">CH32</strain>
    </source>
</reference>
<evidence type="ECO:0000313" key="3">
    <source>
        <dbReference type="EMBL" id="TDD51581.1"/>
    </source>
</evidence>
<proteinExistence type="predicted"/>
<dbReference type="EMBL" id="SMKQ01000020">
    <property type="protein sequence ID" value="TDD51581.1"/>
    <property type="molecule type" value="Genomic_DNA"/>
</dbReference>